<evidence type="ECO:0000259" key="9">
    <source>
        <dbReference type="Pfam" id="PF08241"/>
    </source>
</evidence>
<dbReference type="GO" id="GO:0102130">
    <property type="term" value="F:malonyl-CoA methyltransferase activity"/>
    <property type="evidence" value="ECO:0007669"/>
    <property type="project" value="UniProtKB-EC"/>
</dbReference>
<comment type="caution">
    <text evidence="10">The sequence shown here is derived from an EMBL/GenBank/DDBJ whole genome shotgun (WGS) entry which is preliminary data.</text>
</comment>
<keyword evidence="6 8" id="KW-0949">S-adenosyl-L-methionine</keyword>
<organism evidence="10 11">
    <name type="scientific">Trichloromonas acetexigens</name>
    <dbReference type="NCBI Taxonomy" id="38815"/>
    <lineage>
        <taxon>Bacteria</taxon>
        <taxon>Pseudomonadati</taxon>
        <taxon>Thermodesulfobacteriota</taxon>
        <taxon>Desulfuromonadia</taxon>
        <taxon>Desulfuromonadales</taxon>
        <taxon>Trichloromonadaceae</taxon>
        <taxon>Trichloromonas</taxon>
    </lineage>
</organism>
<dbReference type="PANTHER" id="PTHR13090">
    <property type="entry name" value="ARGININE-HYDROXYLASE NDUFAF5, MITOCHONDRIAL"/>
    <property type="match status" value="1"/>
</dbReference>
<gene>
    <name evidence="8" type="primary">bioC</name>
    <name evidence="10" type="ORF">FL622_12960</name>
</gene>
<dbReference type="EMBL" id="VJVV01000010">
    <property type="protein sequence ID" value="TRO79544.1"/>
    <property type="molecule type" value="Genomic_DNA"/>
</dbReference>
<evidence type="ECO:0000256" key="5">
    <source>
        <dbReference type="ARBA" id="ARBA00022679"/>
    </source>
</evidence>
<dbReference type="Proteomes" id="UP000317155">
    <property type="component" value="Unassembled WGS sequence"/>
</dbReference>
<dbReference type="Pfam" id="PF08241">
    <property type="entry name" value="Methyltransf_11"/>
    <property type="match status" value="1"/>
</dbReference>
<keyword evidence="4 8" id="KW-0489">Methyltransferase</keyword>
<dbReference type="GO" id="GO:0009102">
    <property type="term" value="P:biotin biosynthetic process"/>
    <property type="evidence" value="ECO:0007669"/>
    <property type="project" value="UniProtKB-UniRule"/>
</dbReference>
<dbReference type="UniPathway" id="UPA00078"/>
<comment type="similarity">
    <text evidence="8">Belongs to the methyltransferase superfamily.</text>
</comment>
<evidence type="ECO:0000256" key="2">
    <source>
        <dbReference type="ARBA" id="ARBA00004746"/>
    </source>
</evidence>
<evidence type="ECO:0000256" key="1">
    <source>
        <dbReference type="ARBA" id="ARBA00000852"/>
    </source>
</evidence>
<reference evidence="10 11" key="1">
    <citation type="submission" date="2019-07" db="EMBL/GenBank/DDBJ databases">
        <title>Insights of Desulfuromonas acetexigens electromicrobiology.</title>
        <authorList>
            <person name="Katuri K."/>
            <person name="Sapireddy V."/>
            <person name="Shaw D.R."/>
            <person name="Saikaly P."/>
        </authorList>
    </citation>
    <scope>NUCLEOTIDE SEQUENCE [LARGE SCALE GENOMIC DNA]</scope>
    <source>
        <strain evidence="10 11">2873</strain>
    </source>
</reference>
<evidence type="ECO:0000256" key="3">
    <source>
        <dbReference type="ARBA" id="ARBA00012327"/>
    </source>
</evidence>
<dbReference type="GO" id="GO:0008757">
    <property type="term" value="F:S-adenosylmethionine-dependent methyltransferase activity"/>
    <property type="evidence" value="ECO:0007669"/>
    <property type="project" value="InterPro"/>
</dbReference>
<dbReference type="InterPro" id="IPR050602">
    <property type="entry name" value="Malonyl-ACP_OMT"/>
</dbReference>
<dbReference type="Gene3D" id="3.40.50.150">
    <property type="entry name" value="Vaccinia Virus protein VP39"/>
    <property type="match status" value="1"/>
</dbReference>
<dbReference type="PANTHER" id="PTHR13090:SF1">
    <property type="entry name" value="ARGININE-HYDROXYLASE NDUFAF5, MITOCHONDRIAL"/>
    <property type="match status" value="1"/>
</dbReference>
<accession>A0A550J8H5</accession>
<comment type="pathway">
    <text evidence="2 8">Cofactor biosynthesis; biotin biosynthesis.</text>
</comment>
<comment type="catalytic activity">
    <reaction evidence="1 8">
        <text>malonyl-[ACP] + S-adenosyl-L-methionine = malonyl-[ACP] methyl ester + S-adenosyl-L-homocysteine</text>
        <dbReference type="Rhea" id="RHEA:17105"/>
        <dbReference type="Rhea" id="RHEA-COMP:9623"/>
        <dbReference type="Rhea" id="RHEA-COMP:9954"/>
        <dbReference type="ChEBI" id="CHEBI:57856"/>
        <dbReference type="ChEBI" id="CHEBI:59789"/>
        <dbReference type="ChEBI" id="CHEBI:78449"/>
        <dbReference type="ChEBI" id="CHEBI:78845"/>
        <dbReference type="EC" id="2.1.1.197"/>
    </reaction>
</comment>
<keyword evidence="5 8" id="KW-0808">Transferase</keyword>
<evidence type="ECO:0000313" key="10">
    <source>
        <dbReference type="EMBL" id="TRO79544.1"/>
    </source>
</evidence>
<dbReference type="AlphaFoldDB" id="A0A550J8H5"/>
<feature type="domain" description="Methyltransferase type 11" evidence="9">
    <location>
        <begin position="51"/>
        <end position="144"/>
    </location>
</feature>
<evidence type="ECO:0000313" key="11">
    <source>
        <dbReference type="Proteomes" id="UP000317155"/>
    </source>
</evidence>
<dbReference type="EC" id="2.1.1.197" evidence="3 8"/>
<dbReference type="OrthoDB" id="9786194at2"/>
<dbReference type="InterPro" id="IPR029063">
    <property type="entry name" value="SAM-dependent_MTases_sf"/>
</dbReference>
<evidence type="ECO:0000256" key="8">
    <source>
        <dbReference type="HAMAP-Rule" id="MF_00835"/>
    </source>
</evidence>
<dbReference type="GO" id="GO:0010340">
    <property type="term" value="F:carboxyl-O-methyltransferase activity"/>
    <property type="evidence" value="ECO:0007669"/>
    <property type="project" value="UniProtKB-UniRule"/>
</dbReference>
<keyword evidence="11" id="KW-1185">Reference proteome</keyword>
<evidence type="ECO:0000256" key="7">
    <source>
        <dbReference type="ARBA" id="ARBA00022756"/>
    </source>
</evidence>
<dbReference type="InterPro" id="IPR013216">
    <property type="entry name" value="Methyltransf_11"/>
</dbReference>
<dbReference type="SUPFAM" id="SSF53335">
    <property type="entry name" value="S-adenosyl-L-methionine-dependent methyltransferases"/>
    <property type="match status" value="1"/>
</dbReference>
<sequence length="269" mass="29639">MKRPSIDQRRVRRHFSGHAEEYERYAQVQKRVVAGLLERLVCLGPFSGPILEVGAGTGALARRIAEGYPHLPLVVTDLAHGMTCQAAAQLPGASALDADAACLPFVDRSFGLMLSASMYQWIVDLPAAFAESARVLKPDGHFVFALFGARTLCELRSSHRRAQAEIDGGRPSHTQEFPSREEVAEALRLAGFVGISVESVDEREHHPDVPDLLRALKKIGAQNASRSGPAGLASRRVMERMMELYRREHGREGMIPATYEVIYGMARRP</sequence>
<dbReference type="CDD" id="cd02440">
    <property type="entry name" value="AdoMet_MTases"/>
    <property type="match status" value="1"/>
</dbReference>
<proteinExistence type="inferred from homology"/>
<evidence type="ECO:0000256" key="4">
    <source>
        <dbReference type="ARBA" id="ARBA00022603"/>
    </source>
</evidence>
<evidence type="ECO:0000256" key="6">
    <source>
        <dbReference type="ARBA" id="ARBA00022691"/>
    </source>
</evidence>
<dbReference type="InterPro" id="IPR011814">
    <property type="entry name" value="BioC"/>
</dbReference>
<dbReference type="GO" id="GO:0032259">
    <property type="term" value="P:methylation"/>
    <property type="evidence" value="ECO:0007669"/>
    <property type="project" value="UniProtKB-KW"/>
</dbReference>
<comment type="function">
    <text evidence="8">Converts the free carboxyl group of a malonyl-thioester to its methyl ester by transfer of a methyl group from S-adenosyl-L-methionine (SAM). It allows to synthesize pimeloyl-ACP via the fatty acid synthetic pathway.</text>
</comment>
<name>A0A550J8H5_9BACT</name>
<protein>
    <recommendedName>
        <fullName evidence="3 8">Malonyl-[acyl-carrier protein] O-methyltransferase</fullName>
        <shortName evidence="8">Malonyl-ACP O-methyltransferase</shortName>
        <ecNumber evidence="3 8">2.1.1.197</ecNumber>
    </recommendedName>
    <alternativeName>
        <fullName evidence="8">Biotin synthesis protein BioC</fullName>
    </alternativeName>
</protein>
<keyword evidence="7 8" id="KW-0093">Biotin biosynthesis</keyword>
<dbReference type="HAMAP" id="MF_00835">
    <property type="entry name" value="BioC"/>
    <property type="match status" value="1"/>
</dbReference>